<evidence type="ECO:0000256" key="1">
    <source>
        <dbReference type="SAM" id="MobiDB-lite"/>
    </source>
</evidence>
<feature type="compositionally biased region" description="Basic and acidic residues" evidence="1">
    <location>
        <begin position="26"/>
        <end position="48"/>
    </location>
</feature>
<name>A0A8B8FSF9_9HEMI</name>
<evidence type="ECO:0000313" key="2">
    <source>
        <dbReference type="Proteomes" id="UP000694846"/>
    </source>
</evidence>
<organism evidence="2 3">
    <name type="scientific">Sipha flava</name>
    <name type="common">yellow sugarcane aphid</name>
    <dbReference type="NCBI Taxonomy" id="143950"/>
    <lineage>
        <taxon>Eukaryota</taxon>
        <taxon>Metazoa</taxon>
        <taxon>Ecdysozoa</taxon>
        <taxon>Arthropoda</taxon>
        <taxon>Hexapoda</taxon>
        <taxon>Insecta</taxon>
        <taxon>Pterygota</taxon>
        <taxon>Neoptera</taxon>
        <taxon>Paraneoptera</taxon>
        <taxon>Hemiptera</taxon>
        <taxon>Sternorrhyncha</taxon>
        <taxon>Aphidomorpha</taxon>
        <taxon>Aphidoidea</taxon>
        <taxon>Aphididae</taxon>
        <taxon>Sipha</taxon>
    </lineage>
</organism>
<dbReference type="GeneID" id="112686014"/>
<dbReference type="AlphaFoldDB" id="A0A8B8FSF9"/>
<feature type="compositionally biased region" description="Polar residues" evidence="1">
    <location>
        <begin position="50"/>
        <end position="59"/>
    </location>
</feature>
<evidence type="ECO:0000313" key="3">
    <source>
        <dbReference type="RefSeq" id="XP_025413899.1"/>
    </source>
</evidence>
<keyword evidence="2" id="KW-1185">Reference proteome</keyword>
<feature type="compositionally biased region" description="Basic and acidic residues" evidence="1">
    <location>
        <begin position="69"/>
        <end position="85"/>
    </location>
</feature>
<proteinExistence type="predicted"/>
<reference evidence="3" key="1">
    <citation type="submission" date="2025-08" db="UniProtKB">
        <authorList>
            <consortium name="RefSeq"/>
        </authorList>
    </citation>
    <scope>IDENTIFICATION</scope>
    <source>
        <tissue evidence="3">Whole body</tissue>
    </source>
</reference>
<protein>
    <submittedName>
        <fullName evidence="3">Uncharacterized protein LOC112686014</fullName>
    </submittedName>
</protein>
<dbReference type="RefSeq" id="XP_025413899.1">
    <property type="nucleotide sequence ID" value="XM_025558114.1"/>
</dbReference>
<feature type="region of interest" description="Disordered" evidence="1">
    <location>
        <begin position="1"/>
        <end position="89"/>
    </location>
</feature>
<accession>A0A8B8FSF9</accession>
<feature type="compositionally biased region" description="Low complexity" evidence="1">
    <location>
        <begin position="12"/>
        <end position="22"/>
    </location>
</feature>
<dbReference type="Proteomes" id="UP000694846">
    <property type="component" value="Unplaced"/>
</dbReference>
<sequence>MTSSRKRRESSVDSGIKSSSSSKGGGRRDSKTDFRADIAKLLNTRRDSVITPSTVSQQQARRRGSGDVGHSDSDGRRGSKDDGRAFRQHRTCHNCAIAIRFTKADHG</sequence>
<gene>
    <name evidence="3" type="primary">LOC112686014</name>
</gene>